<dbReference type="PANTHER" id="PTHR43401:SF2">
    <property type="entry name" value="L-THREONINE 3-DEHYDROGENASE"/>
    <property type="match status" value="1"/>
</dbReference>
<feature type="domain" description="Glucose dehydrogenase C-terminal" evidence="6">
    <location>
        <begin position="155"/>
        <end position="319"/>
    </location>
</feature>
<name>A0ABV1YFF6_9HYPH</name>
<dbReference type="InterPro" id="IPR011032">
    <property type="entry name" value="GroES-like_sf"/>
</dbReference>
<evidence type="ECO:0000313" key="8">
    <source>
        <dbReference type="Proteomes" id="UP001464387"/>
    </source>
</evidence>
<dbReference type="RefSeq" id="WP_287271322.1">
    <property type="nucleotide sequence ID" value="NZ_JAMYMY010000018.1"/>
</dbReference>
<dbReference type="SUPFAM" id="SSF50129">
    <property type="entry name" value="GroES-like"/>
    <property type="match status" value="1"/>
</dbReference>
<sequence>MKAARLYGPGDLRVEDIATPGIPDAGWVKLRVDAAGICGSDLHNFRTGQWISRSPSTAGHELAGTVIAIGEGVDTVAVGDRVVADSRFWCGDCAQCRAGRRHLCGSLGFVGEICDGGFAEQAVLPARLLHVIDADLDERVAAMAEPLAVALHAVRRLPKTAGSVLVVGCGPIGGLAALLLSRTFAGTVLVADRNQARCARVALVTGATIVDLDRDAIAAASANAPLLAAVEATGSIAAFNQLLSMLDSGSAVAMVGIFHGRLDIDPNLLVEREIALLGCHAFADELPDAVRMLGELSEQLLALIDREIGLDEVPAAYERLLAGRSDGLKTIIRMRQPVEPALTSDKLAERILT</sequence>
<comment type="caution">
    <text evidence="7">The sequence shown here is derived from an EMBL/GenBank/DDBJ whole genome shotgun (WGS) entry which is preliminary data.</text>
</comment>
<comment type="cofactor">
    <cofactor evidence="1">
        <name>Zn(2+)</name>
        <dbReference type="ChEBI" id="CHEBI:29105"/>
    </cofactor>
</comment>
<dbReference type="PROSITE" id="PS00059">
    <property type="entry name" value="ADH_ZINC"/>
    <property type="match status" value="1"/>
</dbReference>
<dbReference type="Pfam" id="PF16912">
    <property type="entry name" value="Glu_dehyd_C"/>
    <property type="match status" value="1"/>
</dbReference>
<dbReference type="InterPro" id="IPR031640">
    <property type="entry name" value="Glu_dehyd_C"/>
</dbReference>
<reference evidence="7 8" key="1">
    <citation type="journal article" date="2024" name="Proc. Natl. Acad. Sci. U.S.A.">
        <title>The evolutionary genomics of adaptation to stress in wild rhizobium bacteria.</title>
        <authorList>
            <person name="Kehlet-Delgado H."/>
            <person name="Montoya A.P."/>
            <person name="Jensen K.T."/>
            <person name="Wendlandt C.E."/>
            <person name="Dexheimer C."/>
            <person name="Roberts M."/>
            <person name="Torres Martinez L."/>
            <person name="Friesen M.L."/>
            <person name="Griffitts J.S."/>
            <person name="Porter S.S."/>
        </authorList>
    </citation>
    <scope>NUCLEOTIDE SEQUENCE [LARGE SCALE GENOMIC DNA]</scope>
    <source>
        <strain evidence="7 8">M0729</strain>
    </source>
</reference>
<dbReference type="SUPFAM" id="SSF51735">
    <property type="entry name" value="NAD(P)-binding Rossmann-fold domains"/>
    <property type="match status" value="1"/>
</dbReference>
<keyword evidence="8" id="KW-1185">Reference proteome</keyword>
<protein>
    <submittedName>
        <fullName evidence="7">Alcohol dehydrogenase catalytic domain-containing protein</fullName>
    </submittedName>
</protein>
<dbReference type="EMBL" id="JAMYPJ010000015">
    <property type="protein sequence ID" value="MER8933865.1"/>
    <property type="molecule type" value="Genomic_DNA"/>
</dbReference>
<evidence type="ECO:0000313" key="7">
    <source>
        <dbReference type="EMBL" id="MER8933865.1"/>
    </source>
</evidence>
<feature type="domain" description="Alcohol dehydrogenase-like N-terminal" evidence="5">
    <location>
        <begin position="25"/>
        <end position="132"/>
    </location>
</feature>
<evidence type="ECO:0000259" key="6">
    <source>
        <dbReference type="Pfam" id="PF16912"/>
    </source>
</evidence>
<organism evidence="7 8">
    <name type="scientific">Mesorhizobium opportunistum</name>
    <dbReference type="NCBI Taxonomy" id="593909"/>
    <lineage>
        <taxon>Bacteria</taxon>
        <taxon>Pseudomonadati</taxon>
        <taxon>Pseudomonadota</taxon>
        <taxon>Alphaproteobacteria</taxon>
        <taxon>Hyphomicrobiales</taxon>
        <taxon>Phyllobacteriaceae</taxon>
        <taxon>Mesorhizobium</taxon>
    </lineage>
</organism>
<dbReference type="InterPro" id="IPR013154">
    <property type="entry name" value="ADH-like_N"/>
</dbReference>
<dbReference type="PANTHER" id="PTHR43401">
    <property type="entry name" value="L-THREONINE 3-DEHYDROGENASE"/>
    <property type="match status" value="1"/>
</dbReference>
<keyword evidence="2" id="KW-0479">Metal-binding</keyword>
<dbReference type="InterPro" id="IPR002328">
    <property type="entry name" value="ADH_Zn_CS"/>
</dbReference>
<dbReference type="InterPro" id="IPR036291">
    <property type="entry name" value="NAD(P)-bd_dom_sf"/>
</dbReference>
<dbReference type="Pfam" id="PF08240">
    <property type="entry name" value="ADH_N"/>
    <property type="match status" value="1"/>
</dbReference>
<evidence type="ECO:0000256" key="4">
    <source>
        <dbReference type="ARBA" id="ARBA00023002"/>
    </source>
</evidence>
<dbReference type="Proteomes" id="UP001464387">
    <property type="component" value="Unassembled WGS sequence"/>
</dbReference>
<accession>A0ABV1YFF6</accession>
<evidence type="ECO:0000256" key="1">
    <source>
        <dbReference type="ARBA" id="ARBA00001947"/>
    </source>
</evidence>
<keyword evidence="4" id="KW-0560">Oxidoreductase</keyword>
<gene>
    <name evidence="7" type="ORF">NKI33_12925</name>
</gene>
<keyword evidence="3" id="KW-0862">Zinc</keyword>
<proteinExistence type="predicted"/>
<evidence type="ECO:0000256" key="2">
    <source>
        <dbReference type="ARBA" id="ARBA00022723"/>
    </source>
</evidence>
<evidence type="ECO:0000256" key="3">
    <source>
        <dbReference type="ARBA" id="ARBA00022833"/>
    </source>
</evidence>
<dbReference type="Gene3D" id="3.40.50.720">
    <property type="entry name" value="NAD(P)-binding Rossmann-like Domain"/>
    <property type="match status" value="1"/>
</dbReference>
<evidence type="ECO:0000259" key="5">
    <source>
        <dbReference type="Pfam" id="PF08240"/>
    </source>
</evidence>
<dbReference type="Gene3D" id="3.90.180.10">
    <property type="entry name" value="Medium-chain alcohol dehydrogenases, catalytic domain"/>
    <property type="match status" value="1"/>
</dbReference>
<dbReference type="InterPro" id="IPR050129">
    <property type="entry name" value="Zn_alcohol_dh"/>
</dbReference>